<dbReference type="Gene3D" id="3.30.70.100">
    <property type="match status" value="1"/>
</dbReference>
<dbReference type="InterPro" id="IPR009799">
    <property type="entry name" value="EthD_dom"/>
</dbReference>
<evidence type="ECO:0000313" key="4">
    <source>
        <dbReference type="Proteomes" id="UP000005446"/>
    </source>
</evidence>
<evidence type="ECO:0000313" key="3">
    <source>
        <dbReference type="EMBL" id="EHL02568.1"/>
    </source>
</evidence>
<dbReference type="EMBL" id="AGUE01000021">
    <property type="protein sequence ID" value="EHL02568.1"/>
    <property type="molecule type" value="Genomic_DNA"/>
</dbReference>
<accession>H0EFV4</accession>
<organism evidence="3 4">
    <name type="scientific">Glarea lozoyensis (strain ATCC 74030 / MF5533)</name>
    <dbReference type="NCBI Taxonomy" id="1104152"/>
    <lineage>
        <taxon>Eukaryota</taxon>
        <taxon>Fungi</taxon>
        <taxon>Dikarya</taxon>
        <taxon>Ascomycota</taxon>
        <taxon>Pezizomycotina</taxon>
        <taxon>Leotiomycetes</taxon>
        <taxon>Helotiales</taxon>
        <taxon>Helotiaceae</taxon>
        <taxon>Glarea</taxon>
    </lineage>
</organism>
<evidence type="ECO:0000256" key="1">
    <source>
        <dbReference type="ARBA" id="ARBA00005986"/>
    </source>
</evidence>
<protein>
    <recommendedName>
        <fullName evidence="2">EthD domain-containing protein</fullName>
    </recommendedName>
</protein>
<dbReference type="InParanoid" id="H0EFV4"/>
<dbReference type="AlphaFoldDB" id="H0EFV4"/>
<proteinExistence type="inferred from homology"/>
<keyword evidence="4" id="KW-1185">Reference proteome</keyword>
<evidence type="ECO:0000259" key="2">
    <source>
        <dbReference type="Pfam" id="PF07110"/>
    </source>
</evidence>
<dbReference type="HOGENOM" id="CLU_115019_3_1_1"/>
<gene>
    <name evidence="3" type="ORF">M7I_1362</name>
</gene>
<dbReference type="InterPro" id="IPR011008">
    <property type="entry name" value="Dimeric_a/b-barrel"/>
</dbReference>
<name>H0EFV4_GLAL7</name>
<comment type="caution">
    <text evidence="3">The sequence shown here is derived from an EMBL/GenBank/DDBJ whole genome shotgun (WGS) entry which is preliminary data.</text>
</comment>
<dbReference type="GO" id="GO:0016491">
    <property type="term" value="F:oxidoreductase activity"/>
    <property type="evidence" value="ECO:0007669"/>
    <property type="project" value="InterPro"/>
</dbReference>
<dbReference type="Pfam" id="PF07110">
    <property type="entry name" value="EthD"/>
    <property type="match status" value="1"/>
</dbReference>
<feature type="domain" description="EthD" evidence="2">
    <location>
        <begin position="17"/>
        <end position="107"/>
    </location>
</feature>
<reference evidence="3 4" key="1">
    <citation type="journal article" date="2012" name="Eukaryot. Cell">
        <title>Genome sequence of the fungus Glarea lozoyensis: the first genome sequence of a species from the Helotiaceae family.</title>
        <authorList>
            <person name="Youssar L."/>
            <person name="Gruening B.A."/>
            <person name="Erxleben A."/>
            <person name="Guenther S."/>
            <person name="Huettel W."/>
        </authorList>
    </citation>
    <scope>NUCLEOTIDE SEQUENCE [LARGE SCALE GENOMIC DNA]</scope>
    <source>
        <strain evidence="4">ATCC 74030 / MF5533</strain>
    </source>
</reference>
<comment type="similarity">
    <text evidence="1">Belongs to the tpcK family.</text>
</comment>
<dbReference type="Proteomes" id="UP000005446">
    <property type="component" value="Unassembled WGS sequence"/>
</dbReference>
<sequence>MAQKAVKITIMFKKLDTITNEEFHSHWSNVHPKIFLGVKIVQEKIIKYAQHHVNNEVSEGLKAAGLPVADYDGCAEIYARSVEELMSVFQDEEYLRVVVPDEMRFLKRDEAKMILGWEDVLFDDGEVKSV</sequence>
<dbReference type="OrthoDB" id="3183782at2759"/>
<dbReference type="SUPFAM" id="SSF54909">
    <property type="entry name" value="Dimeric alpha+beta barrel"/>
    <property type="match status" value="1"/>
</dbReference>